<keyword evidence="2" id="KW-1185">Reference proteome</keyword>
<organism evidence="1 2">
    <name type="scientific">Hymenobacter busanensis</name>
    <dbReference type="NCBI Taxonomy" id="2607656"/>
    <lineage>
        <taxon>Bacteria</taxon>
        <taxon>Pseudomonadati</taxon>
        <taxon>Bacteroidota</taxon>
        <taxon>Cytophagia</taxon>
        <taxon>Cytophagales</taxon>
        <taxon>Hymenobacteraceae</taxon>
        <taxon>Hymenobacter</taxon>
    </lineage>
</organism>
<reference evidence="1 2" key="1">
    <citation type="submission" date="2019-09" db="EMBL/GenBank/DDBJ databases">
        <title>Genome sequence of Hymenobacter sp. M3.</title>
        <authorList>
            <person name="Srinivasan S."/>
        </authorList>
    </citation>
    <scope>NUCLEOTIDE SEQUENCE [LARGE SCALE GENOMIC DNA]</scope>
    <source>
        <strain evidence="1 2">M3</strain>
    </source>
</reference>
<dbReference type="EMBL" id="VTWU01000005">
    <property type="protein sequence ID" value="KAA9331347.1"/>
    <property type="molecule type" value="Genomic_DNA"/>
</dbReference>
<sequence>MNRTLRERSSTLVFVLLCALVLIGPALYNGFPLVTSDSGAYINSGFHADVPDDRPVTYGLFIWASSLTFSLWFVILAQALVLAAVLLRCLRLLAPAGLPLGWQLLLTLLTLWATGAGWFCSQLMPDIFTAIGLLTLALLLLDGELRGFWRGAALLLLLASAMMHSSNLLIYTLVVAVLLVCVFSQHLVRRQLIRKAALVQVTSMVLLSWVALPSLHAALGGGFAVSRSSYMFVMGRLLESGVLDKFLTKNCTAESQYRLCQFRDKLPNDAITFLWDANSVPGQTGGWEANRAEYEEIIRNVLTHPRYYPALASEAVQATLRQLASNSHGDGLFAYRENSNPYWKVQEYFNYELREYLSSLQQTSRLTFTDLNERLNLTLLLTTAALLLLLGTPLRQHLSPTARLWLVICLTGVVANAGVTGGLANVLSRLQTRVVWVLPWSVLLIVASHAPALVAAQRRKFKLFQKTL</sequence>
<dbReference type="RefSeq" id="WP_151079524.1">
    <property type="nucleotide sequence ID" value="NZ_CP047647.1"/>
</dbReference>
<evidence type="ECO:0000313" key="2">
    <source>
        <dbReference type="Proteomes" id="UP000326380"/>
    </source>
</evidence>
<protein>
    <submittedName>
        <fullName evidence="1">Uncharacterized protein</fullName>
    </submittedName>
</protein>
<dbReference type="Proteomes" id="UP000326380">
    <property type="component" value="Unassembled WGS sequence"/>
</dbReference>
<dbReference type="AlphaFoldDB" id="A0A7L5A3L7"/>
<evidence type="ECO:0000313" key="1">
    <source>
        <dbReference type="EMBL" id="KAA9331347.1"/>
    </source>
</evidence>
<comment type="caution">
    <text evidence="1">The sequence shown here is derived from an EMBL/GenBank/DDBJ whole genome shotgun (WGS) entry which is preliminary data.</text>
</comment>
<name>A0A7L5A3L7_9BACT</name>
<proteinExistence type="predicted"/>
<accession>A0A7L5A3L7</accession>
<gene>
    <name evidence="1" type="ORF">F0P96_13955</name>
</gene>